<dbReference type="InterPro" id="IPR000792">
    <property type="entry name" value="Tscrpt_reg_LuxR_C"/>
</dbReference>
<feature type="region of interest" description="Disordered" evidence="3">
    <location>
        <begin position="1"/>
        <end position="22"/>
    </location>
</feature>
<feature type="domain" description="HTH luxR-type" evidence="4">
    <location>
        <begin position="883"/>
        <end position="948"/>
    </location>
</feature>
<dbReference type="PROSITE" id="PS50043">
    <property type="entry name" value="HTH_LUXR_2"/>
    <property type="match status" value="1"/>
</dbReference>
<dbReference type="PANTHER" id="PTHR16305:SF35">
    <property type="entry name" value="TRANSCRIPTIONAL ACTIVATOR DOMAIN"/>
    <property type="match status" value="1"/>
</dbReference>
<sequence>MGADEGENFSNVAGADNDPLWSRPGWRGRAREWRPVAELLRATGDGRGGVLLVEGRLGVGKTRLLQEAAEVAVRTRIAVAHGAADEVGRLAPLGPLATALGEPALVSPESAPAQPAPKAEPLGAETADLRLSLVERLRVHLEERVGQGPLLITLDDLHWADPTTQLALRSLLPELAAYPLGWILARTSGIGDSGVDGLYHVLEQEGATRVEVEPLDERAVTEISTDVLGAPPGPDVLEMAASAQGNPFLLLELLRTCELEGVVEVVSGSARVTSAAGVQASARSRLIGLSAPTRELLQVAGVLGRTFSVDDLAEMLGEPVDRLLPRLAEVVRAGIVVPAAGRLAFRHDLLWQVATEMISKPVRMALQRQAGEMLLRRGAVVPAAAYFKRSVQPGDARALDGLERAARAVLPYSPPSAVDLAVRALDLTDPADPELLPRTATAVEALTAAGRLTEAMEAAREALRRSPSGPWADRMRYELTSILLLAGRPAEAVAEAEKLLAQRETVGELRDLTELAVFQGLIALHDFGRGRARANVILADRAAHADTALVGALLLSAHLAWEEARAADGFRDVREAVRIASTGSLGARRAHPRLFLVRCLFGVGRHSEAESVLQDAAADLETYGPTAQAATPAFFRACLSLAAGRPEDAATEAEAGLKAADELGNYAYALLGLTVLAIVELRRGNMEAATRYVERFESEQQAAHGAMYGSVWGTWAVALVVEAQGGPEQAMRSLASCYGDLRHRRWILMLEPHAAGWMTRTALAAGRRSVAADIVETARQIADDNPGFPTLAAAAAHAHGVLRRDAAALTQAMAQYDDPWGTASAAEDLGLLLIDDRKAAIARFDEAADGYRKIGALRDAARVRARLRNLGVRRRHWTYADRPSTGWESLTDTERSVASLVAQGLTNRQVATQMFLSPHTVSFHLRQVFRKLGIGSRVELARIAAEQPPDSVSPNEGTAD</sequence>
<accession>A0ABP5VIR0</accession>
<proteinExistence type="predicted"/>
<evidence type="ECO:0000313" key="5">
    <source>
        <dbReference type="EMBL" id="GAA2404213.1"/>
    </source>
</evidence>
<dbReference type="Pfam" id="PF13191">
    <property type="entry name" value="AAA_16"/>
    <property type="match status" value="1"/>
</dbReference>
<dbReference type="InterPro" id="IPR027417">
    <property type="entry name" value="P-loop_NTPase"/>
</dbReference>
<dbReference type="SMART" id="SM00421">
    <property type="entry name" value="HTH_LUXR"/>
    <property type="match status" value="1"/>
</dbReference>
<reference evidence="6" key="1">
    <citation type="journal article" date="2019" name="Int. J. Syst. Evol. Microbiol.">
        <title>The Global Catalogue of Microorganisms (GCM) 10K type strain sequencing project: providing services to taxonomists for standard genome sequencing and annotation.</title>
        <authorList>
            <consortium name="The Broad Institute Genomics Platform"/>
            <consortium name="The Broad Institute Genome Sequencing Center for Infectious Disease"/>
            <person name="Wu L."/>
            <person name="Ma J."/>
        </authorList>
    </citation>
    <scope>NUCLEOTIDE SEQUENCE [LARGE SCALE GENOMIC DNA]</scope>
    <source>
        <strain evidence="6">JCM 3325</strain>
    </source>
</reference>
<evidence type="ECO:0000256" key="2">
    <source>
        <dbReference type="ARBA" id="ARBA00022840"/>
    </source>
</evidence>
<dbReference type="SUPFAM" id="SSF48452">
    <property type="entry name" value="TPR-like"/>
    <property type="match status" value="2"/>
</dbReference>
<dbReference type="PRINTS" id="PR00038">
    <property type="entry name" value="HTHLUXR"/>
</dbReference>
<evidence type="ECO:0000259" key="4">
    <source>
        <dbReference type="PROSITE" id="PS50043"/>
    </source>
</evidence>
<dbReference type="EMBL" id="BAAARW010000003">
    <property type="protein sequence ID" value="GAA2404213.1"/>
    <property type="molecule type" value="Genomic_DNA"/>
</dbReference>
<dbReference type="Proteomes" id="UP001501231">
    <property type="component" value="Unassembled WGS sequence"/>
</dbReference>
<dbReference type="InterPro" id="IPR016032">
    <property type="entry name" value="Sig_transdc_resp-reg_C-effctor"/>
</dbReference>
<name>A0ABP5VIR0_9ACTN</name>
<keyword evidence="6" id="KW-1185">Reference proteome</keyword>
<keyword evidence="2" id="KW-0067">ATP-binding</keyword>
<dbReference type="CDD" id="cd06170">
    <property type="entry name" value="LuxR_C_like"/>
    <property type="match status" value="1"/>
</dbReference>
<keyword evidence="1" id="KW-0547">Nucleotide-binding</keyword>
<dbReference type="Gene3D" id="1.10.10.10">
    <property type="entry name" value="Winged helix-like DNA-binding domain superfamily/Winged helix DNA-binding domain"/>
    <property type="match status" value="1"/>
</dbReference>
<dbReference type="InterPro" id="IPR011990">
    <property type="entry name" value="TPR-like_helical_dom_sf"/>
</dbReference>
<evidence type="ECO:0000256" key="3">
    <source>
        <dbReference type="SAM" id="MobiDB-lite"/>
    </source>
</evidence>
<dbReference type="Gene3D" id="1.25.40.10">
    <property type="entry name" value="Tetratricopeptide repeat domain"/>
    <property type="match status" value="1"/>
</dbReference>
<dbReference type="PANTHER" id="PTHR16305">
    <property type="entry name" value="TESTICULAR SOLUBLE ADENYLYL CYCLASE"/>
    <property type="match status" value="1"/>
</dbReference>
<evidence type="ECO:0000313" key="6">
    <source>
        <dbReference type="Proteomes" id="UP001501231"/>
    </source>
</evidence>
<dbReference type="RefSeq" id="WP_344587242.1">
    <property type="nucleotide sequence ID" value="NZ_BAAARW010000003.1"/>
</dbReference>
<gene>
    <name evidence="5" type="ORF">GCM10010191_09890</name>
</gene>
<evidence type="ECO:0000256" key="1">
    <source>
        <dbReference type="ARBA" id="ARBA00022741"/>
    </source>
</evidence>
<dbReference type="InterPro" id="IPR036388">
    <property type="entry name" value="WH-like_DNA-bd_sf"/>
</dbReference>
<dbReference type="InterPro" id="IPR041664">
    <property type="entry name" value="AAA_16"/>
</dbReference>
<organism evidence="5 6">
    <name type="scientific">Actinomadura vinacea</name>
    <dbReference type="NCBI Taxonomy" id="115336"/>
    <lineage>
        <taxon>Bacteria</taxon>
        <taxon>Bacillati</taxon>
        <taxon>Actinomycetota</taxon>
        <taxon>Actinomycetes</taxon>
        <taxon>Streptosporangiales</taxon>
        <taxon>Thermomonosporaceae</taxon>
        <taxon>Actinomadura</taxon>
    </lineage>
</organism>
<dbReference type="SUPFAM" id="SSF46894">
    <property type="entry name" value="C-terminal effector domain of the bipartite response regulators"/>
    <property type="match status" value="1"/>
</dbReference>
<comment type="caution">
    <text evidence="5">The sequence shown here is derived from an EMBL/GenBank/DDBJ whole genome shotgun (WGS) entry which is preliminary data.</text>
</comment>
<protein>
    <submittedName>
        <fullName evidence="5">LuxR family transcriptional regulator</fullName>
    </submittedName>
</protein>
<dbReference type="SUPFAM" id="SSF52540">
    <property type="entry name" value="P-loop containing nucleoside triphosphate hydrolases"/>
    <property type="match status" value="1"/>
</dbReference>
<dbReference type="Pfam" id="PF00196">
    <property type="entry name" value="GerE"/>
    <property type="match status" value="1"/>
</dbReference>